<dbReference type="EMBL" id="MU154694">
    <property type="protein sequence ID" value="KAF9488847.1"/>
    <property type="molecule type" value="Genomic_DNA"/>
</dbReference>
<gene>
    <name evidence="6" type="ORF">BDN71DRAFT_1533568</name>
</gene>
<dbReference type="InterPro" id="IPR039659">
    <property type="entry name" value="SPT5"/>
</dbReference>
<comment type="caution">
    <text evidence="6">The sequence shown here is derived from an EMBL/GenBank/DDBJ whole genome shotgun (WGS) entry which is preliminary data.</text>
</comment>
<accession>A0A9P5ZIE3</accession>
<organism evidence="6 7">
    <name type="scientific">Pleurotus eryngii</name>
    <name type="common">Boletus of the steppes</name>
    <dbReference type="NCBI Taxonomy" id="5323"/>
    <lineage>
        <taxon>Eukaryota</taxon>
        <taxon>Fungi</taxon>
        <taxon>Dikarya</taxon>
        <taxon>Basidiomycota</taxon>
        <taxon>Agaricomycotina</taxon>
        <taxon>Agaricomycetes</taxon>
        <taxon>Agaricomycetidae</taxon>
        <taxon>Agaricales</taxon>
        <taxon>Pleurotineae</taxon>
        <taxon>Pleurotaceae</taxon>
        <taxon>Pleurotus</taxon>
    </lineage>
</organism>
<dbReference type="OrthoDB" id="28901at2759"/>
<dbReference type="GO" id="GO:0032044">
    <property type="term" value="C:DSIF complex"/>
    <property type="evidence" value="ECO:0007669"/>
    <property type="project" value="TreeGrafter"/>
</dbReference>
<dbReference type="Gene3D" id="3.30.70.940">
    <property type="entry name" value="NusG, N-terminal domain"/>
    <property type="match status" value="1"/>
</dbReference>
<feature type="domain" description="KOW" evidence="5">
    <location>
        <begin position="517"/>
        <end position="544"/>
    </location>
</feature>
<dbReference type="GO" id="GO:0006357">
    <property type="term" value="P:regulation of transcription by RNA polymerase II"/>
    <property type="evidence" value="ECO:0007669"/>
    <property type="project" value="InterPro"/>
</dbReference>
<proteinExistence type="predicted"/>
<sequence length="770" mass="86003">MFKSERTPFFVQIGIPSNGPMSEMSQLLKHVTLEFNCAHQPDTWFIVLIPSFHLLPVSILAFLDIKAGVENSDDDGDEEDFDAPGFISNDPEIDEGEIDRGVLITSPDCGDSSRLWNNDAESIVKDIMDCYRGCGGSAWKHQHATDQRTYINRWKSTVAYLPSIADGDIWKVAVTESSLCPLQPGRELAVVATIFNKALALQIDGVNSAFYREGIPGVVYIEAHNYGAVLTILKCINNVWLQYYKAEGRPIDLVPISKRLALLTLDISPVNEVKKAADEWQRFVRIHDRTRYRNQLAIIGGYIMDAREALILVIPRAGTSRHFAAPPALKRAAPITGDLEADSPPFLTSNGVDNLQSVAEGQYLLGLEVRRIDVSKLVYCDIHPAAHELDLFKATQHDEICRLVRNARNLQIRQGEKFEVTQGPWKGFKGIVEGTMVTNLDTSIRMKGRYSWEDIKVPRSDLVSTGSKGCATMVKAGPYSGLNGRIYEYVSEDMVIVSPDAREEQIVDVRVSDIQCTVDLGDEVKIMTGRLKSHSGFYVSTDDEAKARIYLPSTSHGRMVSIPFSCIRTPPDARNVHLTAQWSQSGVAPSKFLPNPQSVWDLESIHTGDPFRGLQVFIVDHPLQVNKLNHTTSYTTCISTKYLQEKHSGIPIMEAIHLPPQILRQQVQAQASTIVQGTPPPIGMTPHSIDSESTWQAVAYKYTRAHWLWNPVMMHKKFQILVLQTLFDDGSYRTDNAISGYTVVTEEVTSWAERIVVKTGEQAHPQTKKC</sequence>
<dbReference type="GO" id="GO:0003729">
    <property type="term" value="F:mRNA binding"/>
    <property type="evidence" value="ECO:0007669"/>
    <property type="project" value="TreeGrafter"/>
</dbReference>
<evidence type="ECO:0000256" key="2">
    <source>
        <dbReference type="ARBA" id="ARBA00024691"/>
    </source>
</evidence>
<dbReference type="InterPro" id="IPR005100">
    <property type="entry name" value="NGN-domain"/>
</dbReference>
<name>A0A9P5ZIE3_PLEER</name>
<dbReference type="GO" id="GO:0032784">
    <property type="term" value="P:regulation of DNA-templated transcription elongation"/>
    <property type="evidence" value="ECO:0007669"/>
    <property type="project" value="InterPro"/>
</dbReference>
<dbReference type="AlphaFoldDB" id="A0A9P5ZIE3"/>
<evidence type="ECO:0000313" key="7">
    <source>
        <dbReference type="Proteomes" id="UP000807025"/>
    </source>
</evidence>
<dbReference type="PANTHER" id="PTHR11125:SF7">
    <property type="entry name" value="TRANSCRIPTION ELONGATION FACTOR SPT5"/>
    <property type="match status" value="1"/>
</dbReference>
<dbReference type="InterPro" id="IPR005824">
    <property type="entry name" value="KOW"/>
</dbReference>
<reference evidence="6" key="1">
    <citation type="submission" date="2020-11" db="EMBL/GenBank/DDBJ databases">
        <authorList>
            <consortium name="DOE Joint Genome Institute"/>
            <person name="Ahrendt S."/>
            <person name="Riley R."/>
            <person name="Andreopoulos W."/>
            <person name="Labutti K."/>
            <person name="Pangilinan J."/>
            <person name="Ruiz-Duenas F.J."/>
            <person name="Barrasa J.M."/>
            <person name="Sanchez-Garcia M."/>
            <person name="Camarero S."/>
            <person name="Miyauchi S."/>
            <person name="Serrano A."/>
            <person name="Linde D."/>
            <person name="Babiker R."/>
            <person name="Drula E."/>
            <person name="Ayuso-Fernandez I."/>
            <person name="Pacheco R."/>
            <person name="Padilla G."/>
            <person name="Ferreira P."/>
            <person name="Barriuso J."/>
            <person name="Kellner H."/>
            <person name="Castanera R."/>
            <person name="Alfaro M."/>
            <person name="Ramirez L."/>
            <person name="Pisabarro A.G."/>
            <person name="Kuo A."/>
            <person name="Tritt A."/>
            <person name="Lipzen A."/>
            <person name="He G."/>
            <person name="Yan M."/>
            <person name="Ng V."/>
            <person name="Cullen D."/>
            <person name="Martin F."/>
            <person name="Rosso M.-N."/>
            <person name="Henrissat B."/>
            <person name="Hibbett D."/>
            <person name="Martinez A.T."/>
            <person name="Grigoriev I.V."/>
        </authorList>
    </citation>
    <scope>NUCLEOTIDE SEQUENCE</scope>
    <source>
        <strain evidence="6">ATCC 90797</strain>
    </source>
</reference>
<keyword evidence="7" id="KW-1185">Reference proteome</keyword>
<evidence type="ECO:0000256" key="3">
    <source>
        <dbReference type="ARBA" id="ARBA00029865"/>
    </source>
</evidence>
<evidence type="ECO:0000256" key="1">
    <source>
        <dbReference type="ARBA" id="ARBA00023163"/>
    </source>
</evidence>
<dbReference type="Proteomes" id="UP000807025">
    <property type="component" value="Unassembled WGS sequence"/>
</dbReference>
<keyword evidence="1" id="KW-0804">Transcription</keyword>
<dbReference type="InterPro" id="IPR036735">
    <property type="entry name" value="NGN_dom_sf"/>
</dbReference>
<protein>
    <recommendedName>
        <fullName evidence="3">Chromatin elongation factor SPT5</fullName>
    </recommendedName>
    <alternativeName>
        <fullName evidence="4">Chromatin elongation factor spt5</fullName>
    </alternativeName>
</protein>
<dbReference type="Pfam" id="PF03439">
    <property type="entry name" value="Spt5-NGN"/>
    <property type="match status" value="1"/>
</dbReference>
<comment type="function">
    <text evidence="2">The SPT4-SPT5 complex mediates both activation and inhibition of transcription elongation, and plays a role in pre-mRNA processing. This complex seems to be important for the stability of the RNA polymerase II elongation machinery on the chromatin template but not for the inherent ability of this machinery to translocate down the gene.</text>
</comment>
<evidence type="ECO:0000259" key="5">
    <source>
        <dbReference type="SMART" id="SM00739"/>
    </source>
</evidence>
<evidence type="ECO:0000256" key="4">
    <source>
        <dbReference type="ARBA" id="ARBA00031006"/>
    </source>
</evidence>
<dbReference type="SMART" id="SM00739">
    <property type="entry name" value="KOW"/>
    <property type="match status" value="2"/>
</dbReference>
<evidence type="ECO:0000313" key="6">
    <source>
        <dbReference type="EMBL" id="KAF9488847.1"/>
    </source>
</evidence>
<dbReference type="PANTHER" id="PTHR11125">
    <property type="entry name" value="SUPPRESSOR OF TY 5"/>
    <property type="match status" value="1"/>
</dbReference>
<feature type="domain" description="KOW" evidence="5">
    <location>
        <begin position="411"/>
        <end position="438"/>
    </location>
</feature>
<dbReference type="GO" id="GO:0006368">
    <property type="term" value="P:transcription elongation by RNA polymerase II"/>
    <property type="evidence" value="ECO:0007669"/>
    <property type="project" value="TreeGrafter"/>
</dbReference>